<dbReference type="PATRIC" id="fig|516051.4.peg.1252"/>
<keyword evidence="2" id="KW-0808">Transferase</keyword>
<accession>A0A0D5YSK3</accession>
<keyword evidence="3" id="KW-1185">Reference proteome</keyword>
<evidence type="ECO:0000313" key="3">
    <source>
        <dbReference type="Proteomes" id="UP000032726"/>
    </source>
</evidence>
<dbReference type="AlphaFoldDB" id="A0A0D5YSK3"/>
<proteinExistence type="predicted"/>
<dbReference type="PROSITE" id="PS51257">
    <property type="entry name" value="PROKAR_LIPOPROTEIN"/>
    <property type="match status" value="1"/>
</dbReference>
<reference evidence="2 3" key="1">
    <citation type="submission" date="2015-03" db="EMBL/GenBank/DDBJ databases">
        <title>Complete genome sequence of Muricauda lutaonensis CC-HSB-11T, isolated from a coastal hot spring.</title>
        <authorList>
            <person name="Kim K.M."/>
        </authorList>
    </citation>
    <scope>NUCLEOTIDE SEQUENCE [LARGE SCALE GENOMIC DNA]</scope>
    <source>
        <strain evidence="2 3">CC-HSB-11</strain>
    </source>
</reference>
<sequence length="305" mass="35108">MRARTLLFGLLGIGLLASSCYTEVILDDDFIVDSAINTDQVLQSYELWYIDINATKGNGEVPFLQRAFTVSFENGVLWANNNIAGIGKNGNGLGIDVGSYATLPGTVEVNHDVDGLWRLDVFAVNGSTLELYDPRSDTSYFLRGYHRNNFDYDLVFYDNLDYFLQEYEAWEKTYTSEMGAINDFDDENFLRFFADNGRYFQSSIDSPATPLPNLEWDYEGDYQIFDTNDETLKTLTLDYDFLGNDYFELYVIDDRTIELYHVASETVYEFTGRGFIQYLKSNHKTGKKRIKKSGKKMNVVRKRKL</sequence>
<gene>
    <name evidence="2" type="ORF">VC82_1210</name>
</gene>
<dbReference type="STRING" id="516051.VC82_1210"/>
<dbReference type="HOGENOM" id="CLU_908181_0_0_10"/>
<dbReference type="GO" id="GO:0016740">
    <property type="term" value="F:transferase activity"/>
    <property type="evidence" value="ECO:0007669"/>
    <property type="project" value="UniProtKB-KW"/>
</dbReference>
<evidence type="ECO:0000256" key="1">
    <source>
        <dbReference type="SAM" id="SignalP"/>
    </source>
</evidence>
<dbReference type="Proteomes" id="UP000032726">
    <property type="component" value="Chromosome"/>
</dbReference>
<dbReference type="KEGG" id="mlt:VC82_1210"/>
<organism evidence="2 3">
    <name type="scientific">Flagellimonas lutaonensis</name>
    <dbReference type="NCBI Taxonomy" id="516051"/>
    <lineage>
        <taxon>Bacteria</taxon>
        <taxon>Pseudomonadati</taxon>
        <taxon>Bacteroidota</taxon>
        <taxon>Flavobacteriia</taxon>
        <taxon>Flavobacteriales</taxon>
        <taxon>Flavobacteriaceae</taxon>
        <taxon>Flagellimonas</taxon>
    </lineage>
</organism>
<dbReference type="EMBL" id="CP011071">
    <property type="protein sequence ID" value="AKA34848.1"/>
    <property type="molecule type" value="Genomic_DNA"/>
</dbReference>
<name>A0A0D5YSK3_9FLAO</name>
<dbReference type="OrthoDB" id="1150486at2"/>
<evidence type="ECO:0000313" key="2">
    <source>
        <dbReference type="EMBL" id="AKA34848.1"/>
    </source>
</evidence>
<keyword evidence="1" id="KW-0732">Signal</keyword>
<feature type="signal peptide" evidence="1">
    <location>
        <begin position="1"/>
        <end position="22"/>
    </location>
</feature>
<protein>
    <submittedName>
        <fullName evidence="2">Nicotinic acid mononucleotide adenyltransferase</fullName>
    </submittedName>
</protein>
<dbReference type="RefSeq" id="WP_045801563.1">
    <property type="nucleotide sequence ID" value="NZ_CP011071.1"/>
</dbReference>
<feature type="chain" id="PRO_5002300422" evidence="1">
    <location>
        <begin position="23"/>
        <end position="305"/>
    </location>
</feature>